<keyword evidence="4 7" id="KW-0378">Hydrolase</keyword>
<comment type="similarity">
    <text evidence="2">In the N-terminal section; belongs to the PMEI family.</text>
</comment>
<dbReference type="SMART" id="SM00856">
    <property type="entry name" value="PMEI"/>
    <property type="match status" value="1"/>
</dbReference>
<dbReference type="InterPro" id="IPR011050">
    <property type="entry name" value="Pectin_lyase_fold/virulence"/>
</dbReference>
<dbReference type="InterPro" id="IPR033131">
    <property type="entry name" value="Pectinesterase_Asp_AS"/>
</dbReference>
<feature type="domain" description="Pectinesterase inhibitor" evidence="8">
    <location>
        <begin position="23"/>
        <end position="178"/>
    </location>
</feature>
<dbReference type="PANTHER" id="PTHR31707">
    <property type="entry name" value="PECTINESTERASE"/>
    <property type="match status" value="1"/>
</dbReference>
<dbReference type="AlphaFoldDB" id="A0A0D6QUC5"/>
<dbReference type="Pfam" id="PF01095">
    <property type="entry name" value="Pectinesterase"/>
    <property type="match status" value="1"/>
</dbReference>
<organism evidence="9">
    <name type="scientific">Araucaria cunninghamii</name>
    <name type="common">Hoop pine</name>
    <name type="synonym">Moreton Bay pine</name>
    <dbReference type="NCBI Taxonomy" id="56994"/>
    <lineage>
        <taxon>Eukaryota</taxon>
        <taxon>Viridiplantae</taxon>
        <taxon>Streptophyta</taxon>
        <taxon>Embryophyta</taxon>
        <taxon>Tracheophyta</taxon>
        <taxon>Spermatophyta</taxon>
        <taxon>Pinopsida</taxon>
        <taxon>Pinidae</taxon>
        <taxon>Conifers II</taxon>
        <taxon>Araucariales</taxon>
        <taxon>Araucariaceae</taxon>
        <taxon>Araucaria</taxon>
    </lineage>
</organism>
<evidence type="ECO:0000256" key="1">
    <source>
        <dbReference type="ARBA" id="ARBA00005184"/>
    </source>
</evidence>
<dbReference type="InterPro" id="IPR012334">
    <property type="entry name" value="Pectin_lyas_fold"/>
</dbReference>
<keyword evidence="7" id="KW-0732">Signal</keyword>
<evidence type="ECO:0000259" key="8">
    <source>
        <dbReference type="SMART" id="SM00856"/>
    </source>
</evidence>
<dbReference type="GO" id="GO:0030599">
    <property type="term" value="F:pectinesterase activity"/>
    <property type="evidence" value="ECO:0007669"/>
    <property type="project" value="UniProtKB-UniRule"/>
</dbReference>
<dbReference type="InterPro" id="IPR000070">
    <property type="entry name" value="Pectinesterase_cat"/>
</dbReference>
<dbReference type="PROSITE" id="PS00503">
    <property type="entry name" value="PECTINESTERASE_2"/>
    <property type="match status" value="1"/>
</dbReference>
<dbReference type="Pfam" id="PF04043">
    <property type="entry name" value="PMEI"/>
    <property type="match status" value="1"/>
</dbReference>
<evidence type="ECO:0000313" key="9">
    <source>
        <dbReference type="EMBL" id="JAG93588.1"/>
    </source>
</evidence>
<dbReference type="SUPFAM" id="SSF51126">
    <property type="entry name" value="Pectin lyase-like"/>
    <property type="match status" value="1"/>
</dbReference>
<evidence type="ECO:0000256" key="2">
    <source>
        <dbReference type="ARBA" id="ARBA00006027"/>
    </source>
</evidence>
<name>A0A0D6QUC5_ARACU</name>
<dbReference type="InterPro" id="IPR035513">
    <property type="entry name" value="Invertase/methylesterase_inhib"/>
</dbReference>
<dbReference type="UniPathway" id="UPA00545">
    <property type="reaction ID" value="UER00823"/>
</dbReference>
<dbReference type="FunFam" id="2.160.20.10:FF:000001">
    <property type="entry name" value="Pectinesterase"/>
    <property type="match status" value="1"/>
</dbReference>
<accession>A0A0D6QUC5</accession>
<comment type="catalytic activity">
    <reaction evidence="7">
        <text>[(1-&gt;4)-alpha-D-galacturonosyl methyl ester](n) + n H2O = [(1-&gt;4)-alpha-D-galacturonosyl](n) + n methanol + n H(+)</text>
        <dbReference type="Rhea" id="RHEA:22380"/>
        <dbReference type="Rhea" id="RHEA-COMP:14570"/>
        <dbReference type="Rhea" id="RHEA-COMP:14573"/>
        <dbReference type="ChEBI" id="CHEBI:15377"/>
        <dbReference type="ChEBI" id="CHEBI:15378"/>
        <dbReference type="ChEBI" id="CHEBI:17790"/>
        <dbReference type="ChEBI" id="CHEBI:140522"/>
        <dbReference type="ChEBI" id="CHEBI:140523"/>
        <dbReference type="EC" id="3.1.1.11"/>
    </reaction>
</comment>
<dbReference type="NCBIfam" id="TIGR01614">
    <property type="entry name" value="PME_inhib"/>
    <property type="match status" value="1"/>
</dbReference>
<proteinExistence type="inferred from homology"/>
<evidence type="ECO:0000256" key="3">
    <source>
        <dbReference type="ARBA" id="ARBA00007786"/>
    </source>
</evidence>
<dbReference type="GO" id="GO:0004857">
    <property type="term" value="F:enzyme inhibitor activity"/>
    <property type="evidence" value="ECO:0007669"/>
    <property type="project" value="InterPro"/>
</dbReference>
<protein>
    <recommendedName>
        <fullName evidence="7">Pectinesterase</fullName>
        <ecNumber evidence="7">3.1.1.11</ecNumber>
    </recommendedName>
</protein>
<evidence type="ECO:0000256" key="5">
    <source>
        <dbReference type="ARBA" id="ARBA00023085"/>
    </source>
</evidence>
<keyword evidence="5 7" id="KW-0063">Aspartyl esterase</keyword>
<comment type="similarity">
    <text evidence="3">In the C-terminal section; belongs to the pectinesterase family.</text>
</comment>
<dbReference type="InterPro" id="IPR006501">
    <property type="entry name" value="Pectinesterase_inhib_dom"/>
</dbReference>
<dbReference type="GO" id="GO:0042545">
    <property type="term" value="P:cell wall modification"/>
    <property type="evidence" value="ECO:0007669"/>
    <property type="project" value="UniProtKB-UniRule"/>
</dbReference>
<feature type="chain" id="PRO_5005115096" description="Pectinesterase" evidence="7">
    <location>
        <begin position="22"/>
        <end position="554"/>
    </location>
</feature>
<comment type="pathway">
    <text evidence="1 7">Glycan metabolism; pectin degradation; 2-dehydro-3-deoxy-D-gluconate from pectin: step 1/5.</text>
</comment>
<dbReference type="SUPFAM" id="SSF101148">
    <property type="entry name" value="Plant invertase/pectin methylesterase inhibitor"/>
    <property type="match status" value="1"/>
</dbReference>
<feature type="signal peptide" evidence="7">
    <location>
        <begin position="1"/>
        <end position="21"/>
    </location>
</feature>
<dbReference type="CDD" id="cd15798">
    <property type="entry name" value="PMEI-like_3"/>
    <property type="match status" value="1"/>
</dbReference>
<reference evidence="9" key="1">
    <citation type="submission" date="2015-03" db="EMBL/GenBank/DDBJ databases">
        <title>A transcriptome of Araucaria cunninghamii, an australian fine timber species.</title>
        <authorList>
            <person name="Jing Yi C.J.Y."/>
            <person name="Yin San L.Y.S."/>
            <person name="Abdul Karim S.S."/>
            <person name="Wan Azmi N.N."/>
            <person name="Hercus R.R."/>
            <person name="Croft L.L."/>
        </authorList>
    </citation>
    <scope>NUCLEOTIDE SEQUENCE</scope>
    <source>
        <strain evidence="9">MI0301</strain>
        <tissue evidence="9">Leaf</tissue>
    </source>
</reference>
<dbReference type="EC" id="3.1.1.11" evidence="7"/>
<feature type="active site" evidence="6">
    <location>
        <position position="391"/>
    </location>
</feature>
<dbReference type="Gene3D" id="2.160.20.10">
    <property type="entry name" value="Single-stranded right-handed beta-helix, Pectin lyase-like"/>
    <property type="match status" value="1"/>
</dbReference>
<evidence type="ECO:0000256" key="7">
    <source>
        <dbReference type="RuleBase" id="RU000589"/>
    </source>
</evidence>
<dbReference type="Gene3D" id="1.20.140.40">
    <property type="entry name" value="Invertase/pectin methylesterase inhibitor family protein"/>
    <property type="match status" value="1"/>
</dbReference>
<evidence type="ECO:0000256" key="6">
    <source>
        <dbReference type="PROSITE-ProRule" id="PRU10040"/>
    </source>
</evidence>
<dbReference type="GO" id="GO:0045490">
    <property type="term" value="P:pectin catabolic process"/>
    <property type="evidence" value="ECO:0007669"/>
    <property type="project" value="UniProtKB-UniRule"/>
</dbReference>
<dbReference type="EMBL" id="GCKF01046258">
    <property type="protein sequence ID" value="JAG93588.1"/>
    <property type="molecule type" value="Transcribed_RNA"/>
</dbReference>
<evidence type="ECO:0000256" key="4">
    <source>
        <dbReference type="ARBA" id="ARBA00022801"/>
    </source>
</evidence>
<sequence length="554" mass="60692">MASMLLLVSLLIFASFSQIEGSTIQNGIQSACGLAQDPKFCYSSLIQVAESSNAAPKDLCKIALEMSIAEANVVDGFIPRSRRSSRDSKQNQAIEDCKQLYDLTLDYLTESLSKLTNSGVNSVKWSEAVDIQSFLSAALTNQATCLDGLKEANANLRSFSFTNHIINASRSVSNSLALIKKFWIAGKSSQEPSVHNRRLLSNGDDFQRQYGSVDDGFPSWLSRSDRRRLLQTSNDDILAGDVVTVANDGSGNYTMITEAISAAPNKSADRYVIHIKAGVYEEYVEIPKYKTNIMLIGDGMDVTVITGNRSVVDGWTTFHSATVVAVGQGFLARDITIENTAGAVKHQAVALRVGSDLSAFYRCSFKGYQDTLYAHSLRQFYKECDIYGTVDFIFGNAAVVFQNCNLLARKPMDNQQNLYTAQGRTDPNQNTGTSIHKCNVTAAPDLFPVISSFPTYLGRPWKNYSRTVYMQSYLDSVIQPAGWLEWSGDFALATLYYGEYENEGPGAGTGNRVQWSGYHSAMEASDAQNFTVSTFISGESWLSAAAVPFDAGLV</sequence>